<feature type="transmembrane region" description="Helical" evidence="1">
    <location>
        <begin position="6"/>
        <end position="25"/>
    </location>
</feature>
<keyword evidence="1" id="KW-0472">Membrane</keyword>
<reference evidence="2 3" key="1">
    <citation type="submission" date="2023-07" db="EMBL/GenBank/DDBJ databases">
        <title>Sorghum-associated microbial communities from plants grown in Nebraska, USA.</title>
        <authorList>
            <person name="Schachtman D."/>
        </authorList>
    </citation>
    <scope>NUCLEOTIDE SEQUENCE [LARGE SCALE GENOMIC DNA]</scope>
    <source>
        <strain evidence="2 3">DS1001</strain>
    </source>
</reference>
<dbReference type="RefSeq" id="WP_307361690.1">
    <property type="nucleotide sequence ID" value="NZ_JAUSTB010000012.1"/>
</dbReference>
<comment type="caution">
    <text evidence="2">The sequence shown here is derived from an EMBL/GenBank/DDBJ whole genome shotgun (WGS) entry which is preliminary data.</text>
</comment>
<name>A0AAJ1SWZ6_9MICC</name>
<sequence length="53" mass="5812">MGNATGLVLLALFGAVFFYILYGVVRAAVRDGILQADERRRRRAADESERLGG</sequence>
<protein>
    <submittedName>
        <fullName evidence="2">Uncharacterized protein</fullName>
    </submittedName>
</protein>
<dbReference type="Proteomes" id="UP001239267">
    <property type="component" value="Unassembled WGS sequence"/>
</dbReference>
<evidence type="ECO:0000313" key="3">
    <source>
        <dbReference type="Proteomes" id="UP001239267"/>
    </source>
</evidence>
<keyword evidence="3" id="KW-1185">Reference proteome</keyword>
<accession>A0AAJ1SWZ6</accession>
<gene>
    <name evidence="2" type="ORF">J2T23_003308</name>
</gene>
<evidence type="ECO:0000313" key="2">
    <source>
        <dbReference type="EMBL" id="MDQ0147398.1"/>
    </source>
</evidence>
<proteinExistence type="predicted"/>
<keyword evidence="1" id="KW-1133">Transmembrane helix</keyword>
<keyword evidence="1" id="KW-0812">Transmembrane</keyword>
<dbReference type="EMBL" id="JAUSTB010000012">
    <property type="protein sequence ID" value="MDQ0147398.1"/>
    <property type="molecule type" value="Genomic_DNA"/>
</dbReference>
<evidence type="ECO:0000256" key="1">
    <source>
        <dbReference type="SAM" id="Phobius"/>
    </source>
</evidence>
<organism evidence="2 3">
    <name type="scientific">Pseudarthrobacter niigatensis</name>
    <dbReference type="NCBI Taxonomy" id="369935"/>
    <lineage>
        <taxon>Bacteria</taxon>
        <taxon>Bacillati</taxon>
        <taxon>Actinomycetota</taxon>
        <taxon>Actinomycetes</taxon>
        <taxon>Micrococcales</taxon>
        <taxon>Micrococcaceae</taxon>
        <taxon>Pseudarthrobacter</taxon>
    </lineage>
</organism>
<dbReference type="AlphaFoldDB" id="A0AAJ1SWZ6"/>